<name>A0A226DQY5_FOLCA</name>
<dbReference type="AlphaFoldDB" id="A0A226DQY5"/>
<keyword evidence="1" id="KW-1133">Transmembrane helix</keyword>
<reference evidence="2 3" key="1">
    <citation type="submission" date="2015-12" db="EMBL/GenBank/DDBJ databases">
        <title>The genome of Folsomia candida.</title>
        <authorList>
            <person name="Faddeeva A."/>
            <person name="Derks M.F."/>
            <person name="Anvar Y."/>
            <person name="Smit S."/>
            <person name="Van Straalen N."/>
            <person name="Roelofs D."/>
        </authorList>
    </citation>
    <scope>NUCLEOTIDE SEQUENCE [LARGE SCALE GENOMIC DNA]</scope>
    <source>
        <strain evidence="2 3">VU population</strain>
        <tissue evidence="2">Whole body</tissue>
    </source>
</reference>
<evidence type="ECO:0000313" key="3">
    <source>
        <dbReference type="Proteomes" id="UP000198287"/>
    </source>
</evidence>
<keyword evidence="1" id="KW-0812">Transmembrane</keyword>
<evidence type="ECO:0000313" key="2">
    <source>
        <dbReference type="EMBL" id="OXA47609.1"/>
    </source>
</evidence>
<feature type="transmembrane region" description="Helical" evidence="1">
    <location>
        <begin position="169"/>
        <end position="193"/>
    </location>
</feature>
<accession>A0A226DQY5</accession>
<feature type="transmembrane region" description="Helical" evidence="1">
    <location>
        <begin position="138"/>
        <end position="157"/>
    </location>
</feature>
<dbReference type="Proteomes" id="UP000198287">
    <property type="component" value="Unassembled WGS sequence"/>
</dbReference>
<dbReference type="OrthoDB" id="8297494at2759"/>
<keyword evidence="1" id="KW-0472">Membrane</keyword>
<keyword evidence="3" id="KW-1185">Reference proteome</keyword>
<gene>
    <name evidence="2" type="ORF">Fcan01_17605</name>
</gene>
<evidence type="ECO:0000256" key="1">
    <source>
        <dbReference type="SAM" id="Phobius"/>
    </source>
</evidence>
<feature type="transmembrane region" description="Helical" evidence="1">
    <location>
        <begin position="12"/>
        <end position="34"/>
    </location>
</feature>
<protein>
    <submittedName>
        <fullName evidence="2">Uncharacterized protein</fullName>
    </submittedName>
</protein>
<sequence length="267" mass="30218">MKMSTTAKVMVCFMTTLQYSVIGFPVGIFCLLVFDPCFPPFLLSMSTNCSAIKWTNFGPEILVLVFETWMAAQAIYSGCIWAFYILFVGITCALNYLQVVRCKMARAKKLVQHKLCIRTYRQVHIVEKMFNDYLMARITPAIVMAIPAIQIVTQFVSVTMHDQIAMPGFLVFPLFLVNGFINNVLVFTLASWINSTSKEMLEKFGRQVAHVGGKGRAYLRKEVQSLNCMKIKFGTNFIDRGTPLVIQNFCLAQTMSLVLIRSSKAHK</sequence>
<dbReference type="EMBL" id="LNIX01000013">
    <property type="protein sequence ID" value="OXA47609.1"/>
    <property type="molecule type" value="Genomic_DNA"/>
</dbReference>
<organism evidence="2 3">
    <name type="scientific">Folsomia candida</name>
    <name type="common">Springtail</name>
    <dbReference type="NCBI Taxonomy" id="158441"/>
    <lineage>
        <taxon>Eukaryota</taxon>
        <taxon>Metazoa</taxon>
        <taxon>Ecdysozoa</taxon>
        <taxon>Arthropoda</taxon>
        <taxon>Hexapoda</taxon>
        <taxon>Collembola</taxon>
        <taxon>Entomobryomorpha</taxon>
        <taxon>Isotomoidea</taxon>
        <taxon>Isotomidae</taxon>
        <taxon>Proisotominae</taxon>
        <taxon>Folsomia</taxon>
    </lineage>
</organism>
<feature type="transmembrane region" description="Helical" evidence="1">
    <location>
        <begin position="74"/>
        <end position="97"/>
    </location>
</feature>
<proteinExistence type="predicted"/>
<comment type="caution">
    <text evidence="2">The sequence shown here is derived from an EMBL/GenBank/DDBJ whole genome shotgun (WGS) entry which is preliminary data.</text>
</comment>